<dbReference type="InterPro" id="IPR029058">
    <property type="entry name" value="AB_hydrolase_fold"/>
</dbReference>
<sequence>MEENNDNYLKYEIDDSEFSAENDYIQRFSNYLIPLLKLLILIPGKIMRFILLIGDFYYFLQIFSIAIEFIVIQLVLAFANDSSWNTIIVFLFSCMMGNVLTVPAWELLQFRWIQSKNPLQTFCNIFSLNKKIIEHNPKIYNYIDKISNFILGILFYAYIFTLIDYMNSTGIKLDKMNSIVLLFIPAIKFGSMYICYLIKLNYDFYNKNKSKYIETENPSEREDPEANRNGSDEENNQNNENNEEASNNSGGEENNDNRHPAEIQNNANFSDDLDPFIIAVIPSRQIFKSGKTLAFFILKAVILAVEIIYVIKRFHKNKIGAGGWIFGFIVVLYVGFFALPLSMPIWILNIFHRWDFLNIIGATEGINKAIRKKPIFNGFKYICLLCQILPPLLVIGLFALYYQDKDKKDSYFYNIKDQVRWNGQPSGTYPLIPSTSTVKSAMCFSKIYGLNMIQIGSIAAASYYDDIDDYIKYLQNSFFRDENYDIRFKFLLNKDNGPVLLQADLDNMNSGDKIRIYSIRGSRAPKDWWLDVEIFVSSAMLSVAKWIPFLQRQEDTASNLISNFMTLPLNLLHKGSLTYQYTNLMINEINKDIIVAESENRKILFTGHSLGGGLSKVLASKYQHQSVALSGPGITPIENIFVNKSNVYDKFFKSKFIDIVPDRDIVPRFEMSGGTRFRVLCNKNVGECHDKFRTICQMGLLCNDEYHTGDFCSNYFHKEYDNMKKLAHIT</sequence>
<dbReference type="InterPro" id="IPR002921">
    <property type="entry name" value="Fungal_lipase-type"/>
</dbReference>
<evidence type="ECO:0000256" key="2">
    <source>
        <dbReference type="SAM" id="Phobius"/>
    </source>
</evidence>
<feature type="transmembrane region" description="Helical" evidence="2">
    <location>
        <begin position="323"/>
        <end position="348"/>
    </location>
</feature>
<name>A0ABR2L6W1_9EUKA</name>
<keyword evidence="2" id="KW-0812">Transmembrane</keyword>
<keyword evidence="5" id="KW-1185">Reference proteome</keyword>
<feature type="transmembrane region" description="Helical" evidence="2">
    <location>
        <begin position="84"/>
        <end position="108"/>
    </location>
</feature>
<feature type="transmembrane region" description="Helical" evidence="2">
    <location>
        <begin position="146"/>
        <end position="166"/>
    </location>
</feature>
<dbReference type="SUPFAM" id="SSF53474">
    <property type="entry name" value="alpha/beta-Hydrolases"/>
    <property type="match status" value="1"/>
</dbReference>
<feature type="compositionally biased region" description="Basic and acidic residues" evidence="1">
    <location>
        <begin position="214"/>
        <end position="226"/>
    </location>
</feature>
<protein>
    <recommendedName>
        <fullName evidence="3">Fungal lipase-type domain-containing protein</fullName>
    </recommendedName>
</protein>
<feature type="transmembrane region" description="Helical" evidence="2">
    <location>
        <begin position="178"/>
        <end position="198"/>
    </location>
</feature>
<feature type="region of interest" description="Disordered" evidence="1">
    <location>
        <begin position="214"/>
        <end position="264"/>
    </location>
</feature>
<dbReference type="Proteomes" id="UP001470230">
    <property type="component" value="Unassembled WGS sequence"/>
</dbReference>
<evidence type="ECO:0000256" key="1">
    <source>
        <dbReference type="SAM" id="MobiDB-lite"/>
    </source>
</evidence>
<dbReference type="Pfam" id="PF01764">
    <property type="entry name" value="Lipase_3"/>
    <property type="match status" value="1"/>
</dbReference>
<evidence type="ECO:0000259" key="3">
    <source>
        <dbReference type="Pfam" id="PF01764"/>
    </source>
</evidence>
<gene>
    <name evidence="4" type="ORF">M9Y10_001396</name>
</gene>
<dbReference type="EMBL" id="JAPFFF010000001">
    <property type="protein sequence ID" value="KAK8899095.1"/>
    <property type="molecule type" value="Genomic_DNA"/>
</dbReference>
<proteinExistence type="predicted"/>
<feature type="transmembrane region" description="Helical" evidence="2">
    <location>
        <begin position="293"/>
        <end position="311"/>
    </location>
</feature>
<feature type="transmembrane region" description="Helical" evidence="2">
    <location>
        <begin position="381"/>
        <end position="402"/>
    </location>
</feature>
<organism evidence="4 5">
    <name type="scientific">Tritrichomonas musculus</name>
    <dbReference type="NCBI Taxonomy" id="1915356"/>
    <lineage>
        <taxon>Eukaryota</taxon>
        <taxon>Metamonada</taxon>
        <taxon>Parabasalia</taxon>
        <taxon>Tritrichomonadida</taxon>
        <taxon>Tritrichomonadidae</taxon>
        <taxon>Tritrichomonas</taxon>
    </lineage>
</organism>
<evidence type="ECO:0000313" key="4">
    <source>
        <dbReference type="EMBL" id="KAK8899095.1"/>
    </source>
</evidence>
<accession>A0ABR2L6W1</accession>
<dbReference type="Gene3D" id="3.40.50.1820">
    <property type="entry name" value="alpha/beta hydrolase"/>
    <property type="match status" value="1"/>
</dbReference>
<feature type="domain" description="Fungal lipase-type" evidence="3">
    <location>
        <begin position="518"/>
        <end position="669"/>
    </location>
</feature>
<keyword evidence="2" id="KW-1133">Transmembrane helix</keyword>
<keyword evidence="2" id="KW-0472">Membrane</keyword>
<reference evidence="4 5" key="1">
    <citation type="submission" date="2024-04" db="EMBL/GenBank/DDBJ databases">
        <title>Tritrichomonas musculus Genome.</title>
        <authorList>
            <person name="Alves-Ferreira E."/>
            <person name="Grigg M."/>
            <person name="Lorenzi H."/>
            <person name="Galac M."/>
        </authorList>
    </citation>
    <scope>NUCLEOTIDE SEQUENCE [LARGE SCALE GENOMIC DNA]</scope>
    <source>
        <strain evidence="4 5">EAF2021</strain>
    </source>
</reference>
<comment type="caution">
    <text evidence="4">The sequence shown here is derived from an EMBL/GenBank/DDBJ whole genome shotgun (WGS) entry which is preliminary data.</text>
</comment>
<feature type="compositionally biased region" description="Low complexity" evidence="1">
    <location>
        <begin position="236"/>
        <end position="252"/>
    </location>
</feature>
<evidence type="ECO:0000313" key="5">
    <source>
        <dbReference type="Proteomes" id="UP001470230"/>
    </source>
</evidence>
<feature type="transmembrane region" description="Helical" evidence="2">
    <location>
        <begin position="56"/>
        <end position="78"/>
    </location>
</feature>